<protein>
    <submittedName>
        <fullName evidence="1">Uncharacterized protein</fullName>
    </submittedName>
</protein>
<dbReference type="AlphaFoldDB" id="A0A0F9SCA1"/>
<accession>A0A0F9SCA1</accession>
<proteinExistence type="predicted"/>
<comment type="caution">
    <text evidence="1">The sequence shown here is derived from an EMBL/GenBank/DDBJ whole genome shotgun (WGS) entry which is preliminary data.</text>
</comment>
<reference evidence="1" key="1">
    <citation type="journal article" date="2015" name="Nature">
        <title>Complex archaea that bridge the gap between prokaryotes and eukaryotes.</title>
        <authorList>
            <person name="Spang A."/>
            <person name="Saw J.H."/>
            <person name="Jorgensen S.L."/>
            <person name="Zaremba-Niedzwiedzka K."/>
            <person name="Martijn J."/>
            <person name="Lind A.E."/>
            <person name="van Eijk R."/>
            <person name="Schleper C."/>
            <person name="Guy L."/>
            <person name="Ettema T.J."/>
        </authorList>
    </citation>
    <scope>NUCLEOTIDE SEQUENCE</scope>
</reference>
<gene>
    <name evidence="1" type="ORF">LCGC14_0868890</name>
</gene>
<sequence>MDSQRRNRRTRFPEVWFYNAVKNLFVQPEPKTVDESIAEIYRRAKSLGQVTFSLGDVLASARHAYGTPWLSALYIPRRSIDIYAFFAARDDGLTCSFYALSTGGDGDKRMYLGEPVLYVGESIYRGVTEKTWDAFSENRISTKSSMFGGELSTVETTL</sequence>
<organism evidence="1">
    <name type="scientific">marine sediment metagenome</name>
    <dbReference type="NCBI Taxonomy" id="412755"/>
    <lineage>
        <taxon>unclassified sequences</taxon>
        <taxon>metagenomes</taxon>
        <taxon>ecological metagenomes</taxon>
    </lineage>
</organism>
<name>A0A0F9SCA1_9ZZZZ</name>
<evidence type="ECO:0000313" key="1">
    <source>
        <dbReference type="EMBL" id="KKN27008.1"/>
    </source>
</evidence>
<dbReference type="EMBL" id="LAZR01002675">
    <property type="protein sequence ID" value="KKN27008.1"/>
    <property type="molecule type" value="Genomic_DNA"/>
</dbReference>